<feature type="compositionally biased region" description="Polar residues" evidence="2">
    <location>
        <begin position="85"/>
        <end position="105"/>
    </location>
</feature>
<feature type="coiled-coil region" evidence="1">
    <location>
        <begin position="355"/>
        <end position="431"/>
    </location>
</feature>
<dbReference type="AlphaFoldDB" id="A0A6A6IWP3"/>
<dbReference type="Proteomes" id="UP000800094">
    <property type="component" value="Unassembled WGS sequence"/>
</dbReference>
<keyword evidence="4" id="KW-1185">Reference proteome</keyword>
<name>A0A6A6IWP3_9PLEO</name>
<protein>
    <submittedName>
        <fullName evidence="3">Uncharacterized protein</fullName>
    </submittedName>
</protein>
<reference evidence="3" key="1">
    <citation type="journal article" date="2020" name="Stud. Mycol.">
        <title>101 Dothideomycetes genomes: a test case for predicting lifestyles and emergence of pathogens.</title>
        <authorList>
            <person name="Haridas S."/>
            <person name="Albert R."/>
            <person name="Binder M."/>
            <person name="Bloem J."/>
            <person name="Labutti K."/>
            <person name="Salamov A."/>
            <person name="Andreopoulos B."/>
            <person name="Baker S."/>
            <person name="Barry K."/>
            <person name="Bills G."/>
            <person name="Bluhm B."/>
            <person name="Cannon C."/>
            <person name="Castanera R."/>
            <person name="Culley D."/>
            <person name="Daum C."/>
            <person name="Ezra D."/>
            <person name="Gonzalez J."/>
            <person name="Henrissat B."/>
            <person name="Kuo A."/>
            <person name="Liang C."/>
            <person name="Lipzen A."/>
            <person name="Lutzoni F."/>
            <person name="Magnuson J."/>
            <person name="Mondo S."/>
            <person name="Nolan M."/>
            <person name="Ohm R."/>
            <person name="Pangilinan J."/>
            <person name="Park H.-J."/>
            <person name="Ramirez L."/>
            <person name="Alfaro M."/>
            <person name="Sun H."/>
            <person name="Tritt A."/>
            <person name="Yoshinaga Y."/>
            <person name="Zwiers L.-H."/>
            <person name="Turgeon B."/>
            <person name="Goodwin S."/>
            <person name="Spatafora J."/>
            <person name="Crous P."/>
            <person name="Grigoriev I."/>
        </authorList>
    </citation>
    <scope>NUCLEOTIDE SEQUENCE</scope>
    <source>
        <strain evidence="3">CBS 122368</strain>
    </source>
</reference>
<evidence type="ECO:0000313" key="3">
    <source>
        <dbReference type="EMBL" id="KAF2254040.1"/>
    </source>
</evidence>
<feature type="region of interest" description="Disordered" evidence="2">
    <location>
        <begin position="762"/>
        <end position="821"/>
    </location>
</feature>
<feature type="compositionally biased region" description="Basic and acidic residues" evidence="2">
    <location>
        <begin position="106"/>
        <end position="115"/>
    </location>
</feature>
<evidence type="ECO:0000256" key="1">
    <source>
        <dbReference type="SAM" id="Coils"/>
    </source>
</evidence>
<feature type="region of interest" description="Disordered" evidence="2">
    <location>
        <begin position="85"/>
        <end position="128"/>
    </location>
</feature>
<dbReference type="RefSeq" id="XP_033689044.1">
    <property type="nucleotide sequence ID" value="XM_033828290.1"/>
</dbReference>
<feature type="coiled-coil region" evidence="1">
    <location>
        <begin position="248"/>
        <end position="311"/>
    </location>
</feature>
<keyword evidence="1" id="KW-0175">Coiled coil</keyword>
<evidence type="ECO:0000313" key="4">
    <source>
        <dbReference type="Proteomes" id="UP000800094"/>
    </source>
</evidence>
<feature type="coiled-coil region" evidence="1">
    <location>
        <begin position="457"/>
        <end position="533"/>
    </location>
</feature>
<gene>
    <name evidence="3" type="ORF">BU26DRAFT_516286</name>
</gene>
<accession>A0A6A6IWP3</accession>
<feature type="compositionally biased region" description="Basic and acidic residues" evidence="2">
    <location>
        <begin position="812"/>
        <end position="821"/>
    </location>
</feature>
<organism evidence="3 4">
    <name type="scientific">Trematosphaeria pertusa</name>
    <dbReference type="NCBI Taxonomy" id="390896"/>
    <lineage>
        <taxon>Eukaryota</taxon>
        <taxon>Fungi</taxon>
        <taxon>Dikarya</taxon>
        <taxon>Ascomycota</taxon>
        <taxon>Pezizomycotina</taxon>
        <taxon>Dothideomycetes</taxon>
        <taxon>Pleosporomycetidae</taxon>
        <taxon>Pleosporales</taxon>
        <taxon>Massarineae</taxon>
        <taxon>Trematosphaeriaceae</taxon>
        <taxon>Trematosphaeria</taxon>
    </lineage>
</organism>
<evidence type="ECO:0000256" key="2">
    <source>
        <dbReference type="SAM" id="MobiDB-lite"/>
    </source>
</evidence>
<dbReference type="OrthoDB" id="3798031at2759"/>
<dbReference type="GeneID" id="54581620"/>
<feature type="region of interest" description="Disordered" evidence="2">
    <location>
        <begin position="1"/>
        <end position="21"/>
    </location>
</feature>
<proteinExistence type="predicted"/>
<sequence>MLGAVFSRQATHAGPMATQLPGRAEIANVSRRQQSSFEAHVLHMRGPCNISLQDHGRARKPGGGSLQLAITRQLLGELVRVRAEPTSNDATALESSRSPTPQSPRENSDSEHASDTDQTSNCGSDCESHDAEAELRKALVAEKEETASLRVLVERVEGQLLQEAGRYSDLLAKKDDLVACRIGDYEKLQAAAEANRNLCAEYDALNDALTEEVAHWKAKFERVTATVDEISSLSLQGDAVVQIKDEHIVQLKMLLANKDQEVAQAKKDAAQEKRDFAKVAAANRQAWKTEKESLEGQLEQLKADYQDALFANEHQIEKLTARNLALEKEHVMIADVLVHEREPKAKRVQEVVEANEPLRKELKHLKRKLKVSRENEENILDKMEQMSGQVTEHLKKEEKARRAARHLEYKNVELEEKLARKEEQMQKMTQQIVAGTRSTTIKGDRANSALNDGASILEDTLLKNEELHALLDAEREEKEGMRLKLCKLDDQNVQQSWDLEMMQSTLSEQKEKAQKLRKANKKAEKEIGLLRAAVERSNGLTEQDKQKLTFLVKHTVDKNKKLEDRNSLLAKQLESAKVYIQTVEDKADSEVRKWEKRHDCWYSLYYDEAVPKNERLENRIHELMREKGEDYWQESEHPENRTVSDRNALRIACAETLTGVDEDLIPPEAFDPAFSGGYLPATYQALKKLRPKGWIVISELGRAWLTPKYKPFTEEDAEERIQAREQKERLEHRAAMGFPAPEKVEGKPYSHVALTSQLTATEDVNSGPEDFASDEPVSTGASTPIPADATPNSGHGSGVGVPPEWDPSDANTIKKEDYDGLDTENKWDYHRIILGKDIEMNVGRGTRTPMAHARRH</sequence>
<dbReference type="EMBL" id="ML987191">
    <property type="protein sequence ID" value="KAF2254040.1"/>
    <property type="molecule type" value="Genomic_DNA"/>
</dbReference>